<evidence type="ECO:0000313" key="3">
    <source>
        <dbReference type="EMBL" id="KAL3617439.1"/>
    </source>
</evidence>
<dbReference type="GO" id="GO:0016747">
    <property type="term" value="F:acyltransferase activity, transferring groups other than amino-acyl groups"/>
    <property type="evidence" value="ECO:0007669"/>
    <property type="project" value="UniProtKB-ARBA"/>
</dbReference>
<sequence length="466" mass="51079">MATKIVEQCEVAPPSGAPAEQLLKLLHMDIPLLYAPLTMKAIFFYKLDCSESHFINTIVPNLKNSLSLTLKHFPPLAGKILIDNKSGMPVSQYVDGQDSLSVTIAVSYADFLNLTGYHPRDAAQLHALAPDLNIVTFAQTTKLSVLAVQLTLFPNQGVCVAIAGHHAIGDGASIVLFFKKWASINKFNGDDSEEFLPFYDRDLVWDGYRRATDSWRDISARISLSASLPNSNIVSSDEFMLEATFALSVPEIEKLKNLAIAANSEKRIRVSSFVVACAHLWTCLAKSAATAGEQVGDDEPDYLSFAVNCRGRLNPPLPDNYFGNCSALATAESTYGKLRGEYGFLVAAEGISSTVEKTIGNGIDGSPKFYLDFKDRLREMAGKRMIVVGGSPGLDFYGTDFGWGRPIKFETLHSRNYQFAFFSNSREYGGGIEICVSMSKVKMDAFAASFNQGIAQATEQKLWCKM</sequence>
<dbReference type="Gene3D" id="3.30.559.10">
    <property type="entry name" value="Chloramphenicol acetyltransferase-like domain"/>
    <property type="match status" value="2"/>
</dbReference>
<accession>A0ABD3BJR0</accession>
<dbReference type="Pfam" id="PF02458">
    <property type="entry name" value="Transferase"/>
    <property type="match status" value="1"/>
</dbReference>
<dbReference type="InterPro" id="IPR051504">
    <property type="entry name" value="Plant_metabolite_acyltrans"/>
</dbReference>
<proteinExistence type="predicted"/>
<comment type="caution">
    <text evidence="3">The sequence shown here is derived from an EMBL/GenBank/DDBJ whole genome shotgun (WGS) entry which is preliminary data.</text>
</comment>
<dbReference type="InterPro" id="IPR023213">
    <property type="entry name" value="CAT-like_dom_sf"/>
</dbReference>
<dbReference type="Proteomes" id="UP001632038">
    <property type="component" value="Unassembled WGS sequence"/>
</dbReference>
<gene>
    <name evidence="3" type="ORF">CASFOL_037760</name>
</gene>
<name>A0ABD3BJR0_9LAMI</name>
<evidence type="ECO:0000256" key="1">
    <source>
        <dbReference type="ARBA" id="ARBA00022679"/>
    </source>
</evidence>
<dbReference type="AlphaFoldDB" id="A0ABD3BJR0"/>
<dbReference type="EMBL" id="JAVIJP010000081">
    <property type="protein sequence ID" value="KAL3617439.1"/>
    <property type="molecule type" value="Genomic_DNA"/>
</dbReference>
<keyword evidence="4" id="KW-1185">Reference proteome</keyword>
<evidence type="ECO:0000313" key="4">
    <source>
        <dbReference type="Proteomes" id="UP001632038"/>
    </source>
</evidence>
<evidence type="ECO:0000256" key="2">
    <source>
        <dbReference type="ARBA" id="ARBA00023315"/>
    </source>
</evidence>
<reference evidence="4" key="1">
    <citation type="journal article" date="2024" name="IScience">
        <title>Strigolactones Initiate the Formation of Haustorium-like Structures in Castilleja.</title>
        <authorList>
            <person name="Buerger M."/>
            <person name="Peterson D."/>
            <person name="Chory J."/>
        </authorList>
    </citation>
    <scope>NUCLEOTIDE SEQUENCE [LARGE SCALE GENOMIC DNA]</scope>
</reference>
<organism evidence="3 4">
    <name type="scientific">Castilleja foliolosa</name>
    <dbReference type="NCBI Taxonomy" id="1961234"/>
    <lineage>
        <taxon>Eukaryota</taxon>
        <taxon>Viridiplantae</taxon>
        <taxon>Streptophyta</taxon>
        <taxon>Embryophyta</taxon>
        <taxon>Tracheophyta</taxon>
        <taxon>Spermatophyta</taxon>
        <taxon>Magnoliopsida</taxon>
        <taxon>eudicotyledons</taxon>
        <taxon>Gunneridae</taxon>
        <taxon>Pentapetalae</taxon>
        <taxon>asterids</taxon>
        <taxon>lamiids</taxon>
        <taxon>Lamiales</taxon>
        <taxon>Orobanchaceae</taxon>
        <taxon>Pedicularideae</taxon>
        <taxon>Castillejinae</taxon>
        <taxon>Castilleja</taxon>
    </lineage>
</organism>
<keyword evidence="1" id="KW-0808">Transferase</keyword>
<keyword evidence="2" id="KW-0012">Acyltransferase</keyword>
<dbReference type="PANTHER" id="PTHR31625">
    <property type="match status" value="1"/>
</dbReference>
<protein>
    <submittedName>
        <fullName evidence="3">Uncharacterized protein</fullName>
    </submittedName>
</protein>